<dbReference type="Pfam" id="PF01757">
    <property type="entry name" value="Acyl_transf_3"/>
    <property type="match status" value="1"/>
</dbReference>
<dbReference type="PANTHER" id="PTHR36927:SF3">
    <property type="entry name" value="GLUCANS BIOSYNTHESIS PROTEIN C"/>
    <property type="match status" value="1"/>
</dbReference>
<keyword evidence="3" id="KW-0012">Acyltransferase</keyword>
<dbReference type="EMBL" id="JAHZSS010000013">
    <property type="protein sequence ID" value="MBW8191628.1"/>
    <property type="molecule type" value="Genomic_DNA"/>
</dbReference>
<sequence length="364" mass="41915">MSVTGSRLYFIDAMRAVLMMLGVVIHSANVFSSDQNWLIYADNSWFLASYLSELIHIFRMPAFFVVSGYFCLFTLKRYGVSKFWKVRSERLLVPFFTVAIVINTGQSLLLDASGWRELEWASYLMRGQYVSHLWFLINLMIYFTVIALFAKLFGRIFYGIGHRLEVACMRLPMVIILLLLPFASIAVLATNHLGFPLYAEYYGVIKLYSLLKFLPFFLFGIVLALNKELLARFAGIPLWLNFTALVLAAWLQSSAVRLANENVILTEYSHALLTWVSVTTCFSLFRRFFNHNSKFWMTLSGASYSVYLFHHVLVIAFGLLLVKVNCIPWLGFMLLVILVPICTLWLHDNLITRLPMLSYLFNGK</sequence>
<feature type="transmembrane region" description="Helical" evidence="1">
    <location>
        <begin position="56"/>
        <end position="75"/>
    </location>
</feature>
<dbReference type="RefSeq" id="WP_220104308.1">
    <property type="nucleotide sequence ID" value="NZ_JAHZSS010000013.1"/>
</dbReference>
<keyword evidence="1" id="KW-0472">Membrane</keyword>
<keyword evidence="3" id="KW-0808">Transferase</keyword>
<feature type="transmembrane region" description="Helical" evidence="1">
    <location>
        <begin position="271"/>
        <end position="289"/>
    </location>
</feature>
<reference evidence="3" key="1">
    <citation type="submission" date="2021-07" db="EMBL/GenBank/DDBJ databases">
        <title>Neiella marina sp. nov., isolated from the intestinal content of sea cucumber Apostichopus japonicus.</title>
        <authorList>
            <person name="Bai X."/>
        </authorList>
    </citation>
    <scope>NUCLEOTIDE SEQUENCE</scope>
    <source>
        <strain evidence="3">126</strain>
    </source>
</reference>
<gene>
    <name evidence="3" type="ORF">K0504_11320</name>
</gene>
<name>A0ABS7EH10_9GAMM</name>
<feature type="transmembrane region" description="Helical" evidence="1">
    <location>
        <begin position="207"/>
        <end position="226"/>
    </location>
</feature>
<accession>A0ABS7EH10</accession>
<evidence type="ECO:0000259" key="2">
    <source>
        <dbReference type="Pfam" id="PF01757"/>
    </source>
</evidence>
<keyword evidence="4" id="KW-1185">Reference proteome</keyword>
<evidence type="ECO:0000313" key="3">
    <source>
        <dbReference type="EMBL" id="MBW8191628.1"/>
    </source>
</evidence>
<dbReference type="Proteomes" id="UP001166251">
    <property type="component" value="Unassembled WGS sequence"/>
</dbReference>
<dbReference type="InterPro" id="IPR002656">
    <property type="entry name" value="Acyl_transf_3_dom"/>
</dbReference>
<feature type="transmembrane region" description="Helical" evidence="1">
    <location>
        <begin position="171"/>
        <end position="195"/>
    </location>
</feature>
<organism evidence="3 4">
    <name type="scientific">Neiella holothuriorum</name>
    <dbReference type="NCBI Taxonomy" id="2870530"/>
    <lineage>
        <taxon>Bacteria</taxon>
        <taxon>Pseudomonadati</taxon>
        <taxon>Pseudomonadota</taxon>
        <taxon>Gammaproteobacteria</taxon>
        <taxon>Alteromonadales</taxon>
        <taxon>Echinimonadaceae</taxon>
        <taxon>Neiella</taxon>
    </lineage>
</organism>
<feature type="transmembrane region" description="Helical" evidence="1">
    <location>
        <begin position="327"/>
        <end position="346"/>
    </location>
</feature>
<feature type="transmembrane region" description="Helical" evidence="1">
    <location>
        <begin position="233"/>
        <end position="251"/>
    </location>
</feature>
<dbReference type="InterPro" id="IPR050623">
    <property type="entry name" value="Glucan_succinyl_AcylTrfase"/>
</dbReference>
<dbReference type="PANTHER" id="PTHR36927">
    <property type="entry name" value="BLR4337 PROTEIN"/>
    <property type="match status" value="1"/>
</dbReference>
<keyword evidence="1" id="KW-0812">Transmembrane</keyword>
<feature type="transmembrane region" description="Helical" evidence="1">
    <location>
        <begin position="129"/>
        <end position="150"/>
    </location>
</feature>
<proteinExistence type="predicted"/>
<feature type="domain" description="Acyltransferase 3" evidence="2">
    <location>
        <begin position="9"/>
        <end position="344"/>
    </location>
</feature>
<feature type="transmembrane region" description="Helical" evidence="1">
    <location>
        <begin position="301"/>
        <end position="321"/>
    </location>
</feature>
<keyword evidence="1" id="KW-1133">Transmembrane helix</keyword>
<feature type="transmembrane region" description="Helical" evidence="1">
    <location>
        <begin position="91"/>
        <end position="109"/>
    </location>
</feature>
<protein>
    <submittedName>
        <fullName evidence="3">Acyltransferase family protein</fullName>
    </submittedName>
</protein>
<evidence type="ECO:0000313" key="4">
    <source>
        <dbReference type="Proteomes" id="UP001166251"/>
    </source>
</evidence>
<evidence type="ECO:0000256" key="1">
    <source>
        <dbReference type="SAM" id="Phobius"/>
    </source>
</evidence>
<dbReference type="GO" id="GO:0016746">
    <property type="term" value="F:acyltransferase activity"/>
    <property type="evidence" value="ECO:0007669"/>
    <property type="project" value="UniProtKB-KW"/>
</dbReference>
<comment type="caution">
    <text evidence="3">The sequence shown here is derived from an EMBL/GenBank/DDBJ whole genome shotgun (WGS) entry which is preliminary data.</text>
</comment>